<gene>
    <name evidence="2" type="ORF">BROFUL_02280</name>
</gene>
<evidence type="ECO:0000313" key="2">
    <source>
        <dbReference type="EMBL" id="KKO18986.1"/>
    </source>
</evidence>
<dbReference type="PROSITE" id="PS50075">
    <property type="entry name" value="CARRIER"/>
    <property type="match status" value="1"/>
</dbReference>
<dbReference type="Proteomes" id="UP000034954">
    <property type="component" value="Unassembled WGS sequence"/>
</dbReference>
<comment type="caution">
    <text evidence="2">The sequence shown here is derived from an EMBL/GenBank/DDBJ whole genome shotgun (WGS) entry which is preliminary data.</text>
</comment>
<dbReference type="InterPro" id="IPR009081">
    <property type="entry name" value="PP-bd_ACP"/>
</dbReference>
<protein>
    <submittedName>
        <fullName evidence="2">Acyl carrier protein</fullName>
    </submittedName>
</protein>
<sequence>MSDTILKLKDLLITRLKLKVKADGIQEDTPLFGPNSLGLDSIDVLELIIGIKKTFGVEIPDKETAEKIFITVGAIAQYIEEKR</sequence>
<evidence type="ECO:0000313" key="3">
    <source>
        <dbReference type="Proteomes" id="UP000034954"/>
    </source>
</evidence>
<reference evidence="2 3" key="1">
    <citation type="journal article" date="2013" name="BMC Microbiol.">
        <title>Identification of the type II cytochrome c maturation pathway in anammox bacteria by comparative genomics.</title>
        <authorList>
            <person name="Ferousi C."/>
            <person name="Speth D.R."/>
            <person name="Reimann J."/>
            <person name="Op den Camp H.J."/>
            <person name="Allen J.W."/>
            <person name="Keltjens J.T."/>
            <person name="Jetten M.S."/>
        </authorList>
    </citation>
    <scope>NUCLEOTIDE SEQUENCE [LARGE SCALE GENOMIC DNA]</scope>
    <source>
        <strain evidence="2">RU1</strain>
    </source>
</reference>
<dbReference type="InterPro" id="IPR036736">
    <property type="entry name" value="ACP-like_sf"/>
</dbReference>
<accession>A0A0M2UVH4</accession>
<evidence type="ECO:0000259" key="1">
    <source>
        <dbReference type="PROSITE" id="PS50075"/>
    </source>
</evidence>
<organism evidence="2 3">
    <name type="scientific">Candidatus Brocadia fulgida</name>
    <dbReference type="NCBI Taxonomy" id="380242"/>
    <lineage>
        <taxon>Bacteria</taxon>
        <taxon>Pseudomonadati</taxon>
        <taxon>Planctomycetota</taxon>
        <taxon>Candidatus Brocadiia</taxon>
        <taxon>Candidatus Brocadiales</taxon>
        <taxon>Candidatus Brocadiaceae</taxon>
        <taxon>Candidatus Brocadia</taxon>
    </lineage>
</organism>
<dbReference type="Gene3D" id="1.10.1200.10">
    <property type="entry name" value="ACP-like"/>
    <property type="match status" value="1"/>
</dbReference>
<name>A0A0M2UVH4_9BACT</name>
<feature type="domain" description="Carrier" evidence="1">
    <location>
        <begin position="1"/>
        <end position="83"/>
    </location>
</feature>
<dbReference type="SUPFAM" id="SSF47336">
    <property type="entry name" value="ACP-like"/>
    <property type="match status" value="1"/>
</dbReference>
<keyword evidence="3" id="KW-1185">Reference proteome</keyword>
<dbReference type="AlphaFoldDB" id="A0A0M2UVH4"/>
<proteinExistence type="predicted"/>
<dbReference type="EMBL" id="LAQJ01000225">
    <property type="protein sequence ID" value="KKO18986.1"/>
    <property type="molecule type" value="Genomic_DNA"/>
</dbReference>
<dbReference type="Pfam" id="PF00550">
    <property type="entry name" value="PP-binding"/>
    <property type="match status" value="1"/>
</dbReference>